<gene>
    <name evidence="3" type="primary">LOC100176103</name>
</gene>
<evidence type="ECO:0000313" key="3">
    <source>
        <dbReference type="EMBL" id="CAB3260856.1"/>
    </source>
</evidence>
<feature type="coiled-coil region" evidence="1">
    <location>
        <begin position="694"/>
        <end position="755"/>
    </location>
</feature>
<reference evidence="3" key="1">
    <citation type="submission" date="2020-04" db="EMBL/GenBank/DDBJ databases">
        <authorList>
            <person name="Neveu A P."/>
        </authorList>
    </citation>
    <scope>NUCLEOTIDE SEQUENCE</scope>
    <source>
        <tissue evidence="3">Whole embryo</tissue>
    </source>
</reference>
<dbReference type="PANTHER" id="PTHR34479">
    <property type="entry name" value="COILED-COIL DOMAIN-CONTAINING PROTEIN 30"/>
    <property type="match status" value="1"/>
</dbReference>
<protein>
    <submittedName>
        <fullName evidence="3">Uncharacterized protein LOC100176103</fullName>
    </submittedName>
</protein>
<keyword evidence="1" id="KW-0175">Coiled coil</keyword>
<dbReference type="EMBL" id="LR786415">
    <property type="protein sequence ID" value="CAB3260856.1"/>
    <property type="molecule type" value="mRNA"/>
</dbReference>
<feature type="region of interest" description="Disordered" evidence="2">
    <location>
        <begin position="525"/>
        <end position="557"/>
    </location>
</feature>
<sequence>MEMDQHSKITQDVIEALFRYDLLEKNEEISSPDKFVAVDSLWQLFLATEEKLEAMKISHTKEMNEVQQYVDHVRSLSEERDKLTNEFEHENENLKQQIKEIQEKNQIEIDEVTDMCKQEGLTELIGSTISEQVAYLLVVRDTVLKKVEVLQDQLQHSNEQYNKVSEQLNSLVSEESELQQRMTGAMSEMGGMASKLTEALQERDQLKQEVTELTAALDGIKTLPSVVEAKADTEAHMRELENQKEYYSNENSRLRDEATQAREQEQCSRLELSVHIEELQEMNKNLKEVNFRLNEQLNSLTSSDTEMGDERRKVVANSQKIIEEMQSALAEDEAKTQEQNLKHEAETQRLRDRISQLEEVKDLDGLVEMRAQLQEAKRQYESQCLETERVRESLTSCERELSLREATGSSWKDQHDTQLRIATDLQDRNAILEAELTKVWNQLKEALDKLNQSERERGLLQLRIKDDEVEAKNGENRKAVDANEEEIARLRRKLQDMEERVLSETSGSDQATRIVQLETKLDFMKQQAEGETNKRRELETRLESSERDLNNTRGGEEEMRNNISELQKRALNAEAQILLVTGEREQHETEKLVAELNRTQLEDAVELLRGRMELYAAQSRNYADRYKNLKSKHKSKIRRIRELFFLERRATAEELEDLERRLASAEDSLSRELAWKEEAASDVQRSEEERRLAIHNTDNALKKVEKNLEKINHLTQVTEDLDAKNNKLQRQLSMLEKQKQELAKVVEATKVEQREELNTLLSSLNMSGSLPYMGRNNQGDFTGNYTSESGIVSFASPIRDEFGSLDLGVGIKDKVGKNGHELRQSSYLNLTDVENSLVLPTKSV</sequence>
<dbReference type="PANTHER" id="PTHR34479:SF1">
    <property type="entry name" value="COILED-COIL DOMAIN-CONTAINING PROTEIN 30"/>
    <property type="match status" value="1"/>
</dbReference>
<proteinExistence type="evidence at transcript level"/>
<name>A0A6F9DFN7_9ASCI</name>
<evidence type="ECO:0000256" key="2">
    <source>
        <dbReference type="SAM" id="MobiDB-lite"/>
    </source>
</evidence>
<evidence type="ECO:0000256" key="1">
    <source>
        <dbReference type="SAM" id="Coils"/>
    </source>
</evidence>
<feature type="coiled-coil region" evidence="1">
    <location>
        <begin position="66"/>
        <end position="111"/>
    </location>
</feature>
<organism evidence="3">
    <name type="scientific">Phallusia mammillata</name>
    <dbReference type="NCBI Taxonomy" id="59560"/>
    <lineage>
        <taxon>Eukaryota</taxon>
        <taxon>Metazoa</taxon>
        <taxon>Chordata</taxon>
        <taxon>Tunicata</taxon>
        <taxon>Ascidiacea</taxon>
        <taxon>Phlebobranchia</taxon>
        <taxon>Ascidiidae</taxon>
        <taxon>Phallusia</taxon>
    </lineage>
</organism>
<feature type="coiled-coil region" evidence="1">
    <location>
        <begin position="140"/>
        <end position="390"/>
    </location>
</feature>
<accession>A0A6F9DFN7</accession>
<dbReference type="InterPro" id="IPR052825">
    <property type="entry name" value="CCD-Prefoldin_beta-like"/>
</dbReference>
<feature type="compositionally biased region" description="Basic and acidic residues" evidence="2">
    <location>
        <begin position="531"/>
        <end position="557"/>
    </location>
</feature>
<dbReference type="AlphaFoldDB" id="A0A6F9DFN7"/>